<feature type="signal peptide" evidence="1">
    <location>
        <begin position="1"/>
        <end position="26"/>
    </location>
</feature>
<dbReference type="Proteomes" id="UP000192247">
    <property type="component" value="Unassembled WGS sequence"/>
</dbReference>
<reference evidence="2 3" key="1">
    <citation type="journal article" date="2017" name="Gigascience">
        <title>Draft genome of the honey bee ectoparasitic mite, Tropilaelaps mercedesae, is shaped by the parasitic life history.</title>
        <authorList>
            <person name="Dong X."/>
            <person name="Armstrong S.D."/>
            <person name="Xia D."/>
            <person name="Makepeace B.L."/>
            <person name="Darby A.C."/>
            <person name="Kadowaki T."/>
        </authorList>
    </citation>
    <scope>NUCLEOTIDE SEQUENCE [LARGE SCALE GENOMIC DNA]</scope>
    <source>
        <strain evidence="2">Wuxi-XJTLU</strain>
    </source>
</reference>
<feature type="chain" id="PRO_5012754470" description="Secreted protein" evidence="1">
    <location>
        <begin position="27"/>
        <end position="167"/>
    </location>
</feature>
<name>A0A1V9X261_9ACAR</name>
<organism evidence="2 3">
    <name type="scientific">Tropilaelaps mercedesae</name>
    <dbReference type="NCBI Taxonomy" id="418985"/>
    <lineage>
        <taxon>Eukaryota</taxon>
        <taxon>Metazoa</taxon>
        <taxon>Ecdysozoa</taxon>
        <taxon>Arthropoda</taxon>
        <taxon>Chelicerata</taxon>
        <taxon>Arachnida</taxon>
        <taxon>Acari</taxon>
        <taxon>Parasitiformes</taxon>
        <taxon>Mesostigmata</taxon>
        <taxon>Gamasina</taxon>
        <taxon>Dermanyssoidea</taxon>
        <taxon>Laelapidae</taxon>
        <taxon>Tropilaelaps</taxon>
    </lineage>
</organism>
<dbReference type="InParanoid" id="A0A1V9X261"/>
<evidence type="ECO:0008006" key="4">
    <source>
        <dbReference type="Google" id="ProtNLM"/>
    </source>
</evidence>
<comment type="caution">
    <text evidence="2">The sequence shown here is derived from an EMBL/GenBank/DDBJ whole genome shotgun (WGS) entry which is preliminary data.</text>
</comment>
<protein>
    <recommendedName>
        <fullName evidence="4">Secreted protein</fullName>
    </recommendedName>
</protein>
<dbReference type="OrthoDB" id="6487281at2759"/>
<accession>A0A1V9X261</accession>
<evidence type="ECO:0000313" key="2">
    <source>
        <dbReference type="EMBL" id="OQR67501.1"/>
    </source>
</evidence>
<dbReference type="EMBL" id="MNPL01028670">
    <property type="protein sequence ID" value="OQR67501.1"/>
    <property type="molecule type" value="Genomic_DNA"/>
</dbReference>
<evidence type="ECO:0000313" key="3">
    <source>
        <dbReference type="Proteomes" id="UP000192247"/>
    </source>
</evidence>
<proteinExistence type="predicted"/>
<gene>
    <name evidence="2" type="ORF">BIW11_13485</name>
</gene>
<sequence length="167" mass="18880">MQASMSKFMWLQLAGLVLLYVRNSHAQLPGTDHKVVACKMDISSRAWTRVAVEARKMEDSIREKYLSEKALFGAVYRQFKGSADLFNSLPEISMLSPEALWQINQNCVQAPAGLDLLLSNAEISYPEFYQRYQADFRTLRDIVGKLRDDIKNCAPNGTGMKLGYSGY</sequence>
<dbReference type="AlphaFoldDB" id="A0A1V9X261"/>
<evidence type="ECO:0000256" key="1">
    <source>
        <dbReference type="SAM" id="SignalP"/>
    </source>
</evidence>
<keyword evidence="1" id="KW-0732">Signal</keyword>
<keyword evidence="3" id="KW-1185">Reference proteome</keyword>